<dbReference type="AlphaFoldDB" id="A0AAV4F412"/>
<organism evidence="9 10">
    <name type="scientific">Elysia marginata</name>
    <dbReference type="NCBI Taxonomy" id="1093978"/>
    <lineage>
        <taxon>Eukaryota</taxon>
        <taxon>Metazoa</taxon>
        <taxon>Spiralia</taxon>
        <taxon>Lophotrochozoa</taxon>
        <taxon>Mollusca</taxon>
        <taxon>Gastropoda</taxon>
        <taxon>Heterobranchia</taxon>
        <taxon>Euthyneura</taxon>
        <taxon>Panpulmonata</taxon>
        <taxon>Sacoglossa</taxon>
        <taxon>Placobranchoidea</taxon>
        <taxon>Plakobranchidae</taxon>
        <taxon>Elysia</taxon>
    </lineage>
</organism>
<dbReference type="GO" id="GO:0003735">
    <property type="term" value="F:structural constituent of ribosome"/>
    <property type="evidence" value="ECO:0007669"/>
    <property type="project" value="InterPro"/>
</dbReference>
<evidence type="ECO:0000256" key="1">
    <source>
        <dbReference type="ARBA" id="ARBA00004173"/>
    </source>
</evidence>
<keyword evidence="4 9" id="KW-0689">Ribosomal protein</keyword>
<reference evidence="9 10" key="1">
    <citation type="journal article" date="2021" name="Elife">
        <title>Chloroplast acquisition without the gene transfer in kleptoplastic sea slugs, Plakobranchus ocellatus.</title>
        <authorList>
            <person name="Maeda T."/>
            <person name="Takahashi S."/>
            <person name="Yoshida T."/>
            <person name="Shimamura S."/>
            <person name="Takaki Y."/>
            <person name="Nagai Y."/>
            <person name="Toyoda A."/>
            <person name="Suzuki Y."/>
            <person name="Arimoto A."/>
            <person name="Ishii H."/>
            <person name="Satoh N."/>
            <person name="Nishiyama T."/>
            <person name="Hasebe M."/>
            <person name="Maruyama T."/>
            <person name="Minagawa J."/>
            <person name="Obokata J."/>
            <person name="Shigenobu S."/>
        </authorList>
    </citation>
    <scope>NUCLEOTIDE SEQUENCE [LARGE SCALE GENOMIC DNA]</scope>
</reference>
<evidence type="ECO:0000256" key="4">
    <source>
        <dbReference type="ARBA" id="ARBA00022980"/>
    </source>
</evidence>
<dbReference type="EMBL" id="BMAT01000539">
    <property type="protein sequence ID" value="GFR67997.1"/>
    <property type="molecule type" value="Genomic_DNA"/>
</dbReference>
<accession>A0AAV4F412</accession>
<evidence type="ECO:0000313" key="9">
    <source>
        <dbReference type="EMBL" id="GFR67997.1"/>
    </source>
</evidence>
<name>A0AAV4F412_9GAST</name>
<keyword evidence="3" id="KW-0809">Transit peptide</keyword>
<dbReference type="GO" id="GO:0005762">
    <property type="term" value="C:mitochondrial large ribosomal subunit"/>
    <property type="evidence" value="ECO:0007669"/>
    <property type="project" value="TreeGrafter"/>
</dbReference>
<dbReference type="GO" id="GO:0006412">
    <property type="term" value="P:translation"/>
    <property type="evidence" value="ECO:0007669"/>
    <property type="project" value="TreeGrafter"/>
</dbReference>
<evidence type="ECO:0000256" key="7">
    <source>
        <dbReference type="ARBA" id="ARBA00035182"/>
    </source>
</evidence>
<keyword evidence="6" id="KW-0687">Ribonucleoprotein</keyword>
<evidence type="ECO:0000256" key="3">
    <source>
        <dbReference type="ARBA" id="ARBA00022946"/>
    </source>
</evidence>
<evidence type="ECO:0000313" key="10">
    <source>
        <dbReference type="Proteomes" id="UP000762676"/>
    </source>
</evidence>
<gene>
    <name evidence="9" type="ORF">ElyMa_000264900</name>
</gene>
<evidence type="ECO:0000256" key="8">
    <source>
        <dbReference type="ARBA" id="ARBA00035419"/>
    </source>
</evidence>
<comment type="subcellular location">
    <subcellularLocation>
        <location evidence="1">Mitochondrion</location>
    </subcellularLocation>
</comment>
<dbReference type="PANTHER" id="PTHR13409:SF0">
    <property type="entry name" value="LARGE RIBOSOMAL SUBUNIT PROTEIN ML51"/>
    <property type="match status" value="1"/>
</dbReference>
<proteinExistence type="inferred from homology"/>
<dbReference type="InterPro" id="IPR019373">
    <property type="entry name" value="Ribosomal_mL51"/>
</dbReference>
<comment type="similarity">
    <text evidence="2">Belongs to the mitochondrion-specific ribosomal protein mL51 family.</text>
</comment>
<dbReference type="Proteomes" id="UP000762676">
    <property type="component" value="Unassembled WGS sequence"/>
</dbReference>
<keyword evidence="10" id="KW-1185">Reference proteome</keyword>
<evidence type="ECO:0000256" key="5">
    <source>
        <dbReference type="ARBA" id="ARBA00023128"/>
    </source>
</evidence>
<keyword evidence="5" id="KW-0496">Mitochondrion</keyword>
<evidence type="ECO:0000256" key="2">
    <source>
        <dbReference type="ARBA" id="ARBA00010972"/>
    </source>
</evidence>
<dbReference type="PANTHER" id="PTHR13409">
    <property type="entry name" value="MITOCHONDRIAL 39S RIBOSOMAL PROTEIN L51"/>
    <property type="match status" value="1"/>
</dbReference>
<protein>
    <recommendedName>
        <fullName evidence="7">Large ribosomal subunit protein mL51</fullName>
    </recommendedName>
    <alternativeName>
        <fullName evidence="8">39S ribosomal protein L51, mitochondrial</fullName>
    </alternativeName>
</protein>
<evidence type="ECO:0000256" key="6">
    <source>
        <dbReference type="ARBA" id="ARBA00023274"/>
    </source>
</evidence>
<comment type="caution">
    <text evidence="9">The sequence shown here is derived from an EMBL/GenBank/DDBJ whole genome shotgun (WGS) entry which is preliminary data.</text>
</comment>
<dbReference type="Pfam" id="PF10244">
    <property type="entry name" value="MRP-L51"/>
    <property type="match status" value="1"/>
</dbReference>
<sequence length="247" mass="28600">MIIAPSAYTSSSTFCTEFCLVLELELSGDDQWPSFDVLGSRQEWGLWITSVVMLKSCLQRVAALELLSSSLIPKNVTKCLGNAVFYSNKTDDGKTDLVTYKKDVRPAGGEKQFDEYTPSPFKQPGPRRYGYVMNYKTDGLLPRDGKPVRSLPPYRPKNKWDKKHALFGQNDYIDILGDGDVHPADLLTGPKWLIAFKGNERERLMRKMEWEGPRLRLMYPSEYNRMEKRIRYLTKLYNHKRKSRWAD</sequence>